<dbReference type="EMBL" id="JACHDD010000039">
    <property type="protein sequence ID" value="MBB5429659.1"/>
    <property type="molecule type" value="Genomic_DNA"/>
</dbReference>
<feature type="region of interest" description="Disordered" evidence="1">
    <location>
        <begin position="48"/>
        <end position="72"/>
    </location>
</feature>
<sequence>MFAVVKRLWGFTKVRYRGLAKNANRAFVALALTNVYLSRRRLMAQVRPQWAKSGPQARAQRPGGQEMQPESFTHDESASVCARIDEYNGLFSVALVAPQWLALTTFLGCWGWQPVNGSYQVHYFTDVIPTAMLRGIMLPENRRRTKPVNAPIGTTSKRKVVYL</sequence>
<comment type="caution">
    <text evidence="2">The sequence shown here is derived from an EMBL/GenBank/DDBJ whole genome shotgun (WGS) entry which is preliminary data.</text>
</comment>
<evidence type="ECO:0000313" key="2">
    <source>
        <dbReference type="EMBL" id="MBB5429659.1"/>
    </source>
</evidence>
<name>A0A7W8QGM2_PARAM</name>
<evidence type="ECO:0000256" key="1">
    <source>
        <dbReference type="SAM" id="MobiDB-lite"/>
    </source>
</evidence>
<dbReference type="Proteomes" id="UP000592780">
    <property type="component" value="Unassembled WGS sequence"/>
</dbReference>
<proteinExistence type="predicted"/>
<protein>
    <submittedName>
        <fullName evidence="2">Uncharacterized protein</fullName>
    </submittedName>
</protein>
<dbReference type="AlphaFoldDB" id="A0A7W8QGM2"/>
<accession>A0A7W8QGM2</accession>
<gene>
    <name evidence="2" type="ORF">HDG40_007857</name>
</gene>
<keyword evidence="3" id="KW-1185">Reference proteome</keyword>
<reference evidence="2 3" key="1">
    <citation type="submission" date="2020-08" db="EMBL/GenBank/DDBJ databases">
        <title>Genomic Encyclopedia of Type Strains, Phase IV (KMG-V): Genome sequencing to study the core and pangenomes of soil and plant-associated prokaryotes.</title>
        <authorList>
            <person name="Whitman W."/>
        </authorList>
    </citation>
    <scope>NUCLEOTIDE SEQUENCE [LARGE SCALE GENOMIC DNA]</scope>
    <source>
        <strain evidence="2 3">JPY158</strain>
    </source>
</reference>
<evidence type="ECO:0000313" key="3">
    <source>
        <dbReference type="Proteomes" id="UP000592780"/>
    </source>
</evidence>
<organism evidence="2 3">
    <name type="scientific">Paraburkholderia atlantica</name>
    <dbReference type="NCBI Taxonomy" id="2654982"/>
    <lineage>
        <taxon>Bacteria</taxon>
        <taxon>Pseudomonadati</taxon>
        <taxon>Pseudomonadota</taxon>
        <taxon>Betaproteobacteria</taxon>
        <taxon>Burkholderiales</taxon>
        <taxon>Burkholderiaceae</taxon>
        <taxon>Paraburkholderia</taxon>
    </lineage>
</organism>